<dbReference type="PROSITE" id="PS50893">
    <property type="entry name" value="ABC_TRANSPORTER_2"/>
    <property type="match status" value="1"/>
</dbReference>
<reference evidence="4 5" key="1">
    <citation type="submission" date="2022-02" db="EMBL/GenBank/DDBJ databases">
        <title>The genome sequence of Shewanella sp. 3B26.</title>
        <authorList>
            <person name="Du J."/>
        </authorList>
    </citation>
    <scope>NUCLEOTIDE SEQUENCE [LARGE SCALE GENOMIC DNA]</scope>
    <source>
        <strain evidence="4 5">3B26</strain>
    </source>
</reference>
<dbReference type="Gene3D" id="3.40.50.300">
    <property type="entry name" value="P-loop containing nucleotide triphosphate hydrolases"/>
    <property type="match status" value="1"/>
</dbReference>
<dbReference type="RefSeq" id="WP_240591919.1">
    <property type="nucleotide sequence ID" value="NZ_JAKUDL010000006.1"/>
</dbReference>
<gene>
    <name evidence="4" type="ORF">MJ923_15915</name>
</gene>
<evidence type="ECO:0000256" key="1">
    <source>
        <dbReference type="ARBA" id="ARBA00022741"/>
    </source>
</evidence>
<sequence length="204" mass="22689">MLTLERVNFDFGASLLFRDLSIAFPGSRHLLLGPNGSGKTSLMAIIAGLYRPLSGQILWHNIPMTDPTRRVSLCSALMVLPDFISAGKLLKFWEQQWQPQQADMAQRIRELTLMLDFLPQLGCRVGHLSSGNLQKLKLIMALSRPSDILLLDEAHSAMDNRARDAFWRLADNYSGLIIATSHEGDGFVARGYEPLALDKVKAGK</sequence>
<keyword evidence="2 4" id="KW-0067">ATP-binding</keyword>
<dbReference type="SMART" id="SM00382">
    <property type="entry name" value="AAA"/>
    <property type="match status" value="1"/>
</dbReference>
<dbReference type="InterPro" id="IPR003593">
    <property type="entry name" value="AAA+_ATPase"/>
</dbReference>
<dbReference type="PANTHER" id="PTHR43158">
    <property type="entry name" value="SKFA PEPTIDE EXPORT ATP-BINDING PROTEIN SKFE"/>
    <property type="match status" value="1"/>
</dbReference>
<keyword evidence="5" id="KW-1185">Reference proteome</keyword>
<evidence type="ECO:0000256" key="2">
    <source>
        <dbReference type="ARBA" id="ARBA00022840"/>
    </source>
</evidence>
<dbReference type="Proteomes" id="UP001297581">
    <property type="component" value="Unassembled WGS sequence"/>
</dbReference>
<protein>
    <submittedName>
        <fullName evidence="4">ATP-binding cassette domain-containing protein</fullName>
    </submittedName>
</protein>
<dbReference type="InterPro" id="IPR027417">
    <property type="entry name" value="P-loop_NTPase"/>
</dbReference>
<dbReference type="SUPFAM" id="SSF52540">
    <property type="entry name" value="P-loop containing nucleoside triphosphate hydrolases"/>
    <property type="match status" value="1"/>
</dbReference>
<dbReference type="PANTHER" id="PTHR43158:SF2">
    <property type="entry name" value="SKFA PEPTIDE EXPORT ATP-BINDING PROTEIN SKFE"/>
    <property type="match status" value="1"/>
</dbReference>
<organism evidence="4 5">
    <name type="scientific">Shewanella zhuhaiensis</name>
    <dbReference type="NCBI Taxonomy" id="2919576"/>
    <lineage>
        <taxon>Bacteria</taxon>
        <taxon>Pseudomonadati</taxon>
        <taxon>Pseudomonadota</taxon>
        <taxon>Gammaproteobacteria</taxon>
        <taxon>Alteromonadales</taxon>
        <taxon>Shewanellaceae</taxon>
        <taxon>Shewanella</taxon>
    </lineage>
</organism>
<evidence type="ECO:0000313" key="4">
    <source>
        <dbReference type="EMBL" id="MCH4295791.1"/>
    </source>
</evidence>
<accession>A0AAJ1F152</accession>
<name>A0AAJ1F152_9GAMM</name>
<evidence type="ECO:0000259" key="3">
    <source>
        <dbReference type="PROSITE" id="PS50893"/>
    </source>
</evidence>
<dbReference type="AlphaFoldDB" id="A0AAJ1F152"/>
<dbReference type="Pfam" id="PF00005">
    <property type="entry name" value="ABC_tran"/>
    <property type="match status" value="1"/>
</dbReference>
<dbReference type="InterPro" id="IPR003439">
    <property type="entry name" value="ABC_transporter-like_ATP-bd"/>
</dbReference>
<dbReference type="PROSITE" id="PS00211">
    <property type="entry name" value="ABC_TRANSPORTER_1"/>
    <property type="match status" value="1"/>
</dbReference>
<feature type="domain" description="ABC transporter" evidence="3">
    <location>
        <begin position="2"/>
        <end position="204"/>
    </location>
</feature>
<dbReference type="GO" id="GO:0016887">
    <property type="term" value="F:ATP hydrolysis activity"/>
    <property type="evidence" value="ECO:0007669"/>
    <property type="project" value="InterPro"/>
</dbReference>
<dbReference type="EMBL" id="JAKUDL010000006">
    <property type="protein sequence ID" value="MCH4295791.1"/>
    <property type="molecule type" value="Genomic_DNA"/>
</dbReference>
<dbReference type="GO" id="GO:0005524">
    <property type="term" value="F:ATP binding"/>
    <property type="evidence" value="ECO:0007669"/>
    <property type="project" value="UniProtKB-KW"/>
</dbReference>
<evidence type="ECO:0000313" key="5">
    <source>
        <dbReference type="Proteomes" id="UP001297581"/>
    </source>
</evidence>
<keyword evidence="1" id="KW-0547">Nucleotide-binding</keyword>
<dbReference type="InterPro" id="IPR017871">
    <property type="entry name" value="ABC_transporter-like_CS"/>
</dbReference>
<comment type="caution">
    <text evidence="4">The sequence shown here is derived from an EMBL/GenBank/DDBJ whole genome shotgun (WGS) entry which is preliminary data.</text>
</comment>
<proteinExistence type="predicted"/>